<dbReference type="InterPro" id="IPR022454">
    <property type="entry name" value="CHP03883_F420-assoc"/>
</dbReference>
<dbReference type="AlphaFoldDB" id="A0A6N9YLT8"/>
<evidence type="ECO:0000313" key="1">
    <source>
        <dbReference type="EMBL" id="NED95996.1"/>
    </source>
</evidence>
<dbReference type="GO" id="GO:0006508">
    <property type="term" value="P:proteolysis"/>
    <property type="evidence" value="ECO:0007669"/>
    <property type="project" value="UniProtKB-KW"/>
</dbReference>
<protein>
    <submittedName>
        <fullName evidence="1">Zinc-dependent metalloprotease</fullName>
    </submittedName>
</protein>
<dbReference type="NCBIfam" id="TIGR03883">
    <property type="entry name" value="DUF2342_F420"/>
    <property type="match status" value="1"/>
</dbReference>
<dbReference type="InterPro" id="IPR018766">
    <property type="entry name" value="Zinicin_2"/>
</dbReference>
<dbReference type="PANTHER" id="PTHR39420:SF1">
    <property type="entry name" value="HYDROLASE"/>
    <property type="match status" value="1"/>
</dbReference>
<keyword evidence="2" id="KW-1185">Reference proteome</keyword>
<proteinExistence type="predicted"/>
<keyword evidence="1" id="KW-0645">Protease</keyword>
<dbReference type="InterPro" id="IPR042271">
    <property type="entry name" value="Zinicin_2_N"/>
</dbReference>
<dbReference type="GO" id="GO:0008237">
    <property type="term" value="F:metallopeptidase activity"/>
    <property type="evidence" value="ECO:0007669"/>
    <property type="project" value="UniProtKB-KW"/>
</dbReference>
<dbReference type="NCBIfam" id="TIGR03624">
    <property type="entry name" value="putative hydrolase"/>
    <property type="match status" value="1"/>
</dbReference>
<reference evidence="1 2" key="1">
    <citation type="submission" date="2020-02" db="EMBL/GenBank/DDBJ databases">
        <authorList>
            <person name="Li X.-J."/>
            <person name="Feng X.-M."/>
        </authorList>
    </citation>
    <scope>NUCLEOTIDE SEQUENCE [LARGE SCALE GENOMIC DNA]</scope>
    <source>
        <strain evidence="1 2">CGMCC 4.7225</strain>
    </source>
</reference>
<dbReference type="EMBL" id="JAAGOB010000005">
    <property type="protein sequence ID" value="NED95996.1"/>
    <property type="molecule type" value="Genomic_DNA"/>
</dbReference>
<dbReference type="Proteomes" id="UP000469185">
    <property type="component" value="Unassembled WGS sequence"/>
</dbReference>
<accession>A0A6N9YLT8</accession>
<evidence type="ECO:0000313" key="2">
    <source>
        <dbReference type="Proteomes" id="UP000469185"/>
    </source>
</evidence>
<dbReference type="Gene3D" id="1.20.150.30">
    <property type="entry name" value="Zincin-like metallopeptidase, N-terminal domain"/>
    <property type="match status" value="1"/>
</dbReference>
<dbReference type="Pfam" id="PF10103">
    <property type="entry name" value="Zincin_2"/>
    <property type="match status" value="1"/>
</dbReference>
<sequence>MTTNDAVPEFVDWDLAARTARRLAGPGPSVTESEARQTVADLRRFAAEAEGHVRGVTGLDGSSAAAPVAVVDRGGWATANTESLRTIVAPLAHKIHEARRGRSFGPLDQIGPKATGLETGLFLAFIAARVLGQFDPFFTGQPEASGPYAPAPADGAGSPVQRLGRLLLVAPNVVHVERELEVHPADFRLWVCLHEETHRVQFTAVPWLSAHLEGEIQTFVRSTQVDTGALAANLREVIEALLRAIRGDRDSVSLMDLLQSPEQKAVVKRVTALMSLLEGHADVIMDRVGPEIIPSVETIRRRFQNRRKSKGMERTVRRALGFEAKMRQYRDGGKFVNEVVDSVGMTGFNRVWESAETLPTPEEIAEPAAWVQRVHRGSQDGAGAES</sequence>
<organism evidence="1 2">
    <name type="scientific">Phytoactinopolyspora alkaliphila</name>
    <dbReference type="NCBI Taxonomy" id="1783498"/>
    <lineage>
        <taxon>Bacteria</taxon>
        <taxon>Bacillati</taxon>
        <taxon>Actinomycetota</taxon>
        <taxon>Actinomycetes</taxon>
        <taxon>Jiangellales</taxon>
        <taxon>Jiangellaceae</taxon>
        <taxon>Phytoactinopolyspora</taxon>
    </lineage>
</organism>
<dbReference type="SUPFAM" id="SSF55486">
    <property type="entry name" value="Metalloproteases ('zincins'), catalytic domain"/>
    <property type="match status" value="1"/>
</dbReference>
<dbReference type="RefSeq" id="WP_163818742.1">
    <property type="nucleotide sequence ID" value="NZ_JAAGOB010000005.1"/>
</dbReference>
<comment type="caution">
    <text evidence="1">The sequence shown here is derived from an EMBL/GenBank/DDBJ whole genome shotgun (WGS) entry which is preliminary data.</text>
</comment>
<keyword evidence="1" id="KW-0482">Metalloprotease</keyword>
<keyword evidence="1" id="KW-0378">Hydrolase</keyword>
<dbReference type="PANTHER" id="PTHR39420">
    <property type="match status" value="1"/>
</dbReference>
<name>A0A6N9YLT8_9ACTN</name>
<gene>
    <name evidence="1" type="ORF">G1H11_11815</name>
</gene>